<proteinExistence type="predicted"/>
<organism evidence="1">
    <name type="scientific">Escherichia coli</name>
    <dbReference type="NCBI Taxonomy" id="562"/>
    <lineage>
        <taxon>Bacteria</taxon>
        <taxon>Pseudomonadati</taxon>
        <taxon>Pseudomonadota</taxon>
        <taxon>Gammaproteobacteria</taxon>
        <taxon>Enterobacterales</taxon>
        <taxon>Enterobacteriaceae</taxon>
        <taxon>Escherichia</taxon>
    </lineage>
</organism>
<accession>A0A6D0ZHL1</accession>
<comment type="caution">
    <text evidence="1">The sequence shown here is derived from an EMBL/GenBank/DDBJ whole genome shotgun (WGS) entry which is preliminary data.</text>
</comment>
<sequence length="339" mass="40580">MSLNVRFDIENYLKGINDIRVCNFFLRCLYMKNMAIKNIDYYNDIRSCKRVIIQAFDSTNISGQDKDNLCKEIETAIEKEILPLDEFDWVKNDERAAFWICAYLLHTPIISNQMITGSDNIYCPSMSSGNLQQYHNEYIYLGFHDIPDTHNKRFERIIRFFDHLSDIFHTPDKNYIVLCPLLKKQIIINFKNKWRLIYQKPLPVKWLPDQEDVVSWAWDFIKKYFSNHHLTMWGPNTTYNFVQNTTPLNHAEKLLAVRATFDLWEGDDNSKKLLLMNLNKAWNQKKLRETRVDKKALNTYLKIKTKIQLDELAEHYDMRISDILEKLISQHYRELFQEK</sequence>
<gene>
    <name evidence="1" type="ORF">G3563_03880</name>
</gene>
<dbReference type="AlphaFoldDB" id="A0A6D0ZHL1"/>
<dbReference type="RefSeq" id="WP_000056316.1">
    <property type="nucleotide sequence ID" value="NZ_BDOX01000013.1"/>
</dbReference>
<protein>
    <submittedName>
        <fullName evidence="1">Uncharacterized protein</fullName>
    </submittedName>
</protein>
<reference evidence="1" key="1">
    <citation type="submission" date="2020-02" db="EMBL/GenBank/DDBJ databases">
        <title>Investigating the Use of Bacteriophages as New Decolonization Strategy for Intestinal Carriage of CTX-M-15-producing ST131 Escherichia coli: an In Vitro Continuous Culture System Model.</title>
        <authorList>
            <person name="Bernasconi O.J."/>
            <person name="Campos-Madueno E.I."/>
            <person name="Dona V."/>
            <person name="Perreten V."/>
            <person name="Carattoli A."/>
            <person name="Endimiani A."/>
        </authorList>
    </citation>
    <scope>NUCLEOTIDE SEQUENCE</scope>
    <source>
        <strain evidence="1">4901.28</strain>
    </source>
</reference>
<name>A0A6D0ZHL1_ECOLX</name>
<dbReference type="EMBL" id="JAAHTE010000003">
    <property type="protein sequence ID" value="NET98404.1"/>
    <property type="molecule type" value="Genomic_DNA"/>
</dbReference>
<evidence type="ECO:0000313" key="1">
    <source>
        <dbReference type="EMBL" id="NET98404.1"/>
    </source>
</evidence>